<keyword evidence="1" id="KW-0812">Transmembrane</keyword>
<organism evidence="2 3">
    <name type="scientific">Candidatus Collierbacteria bacterium RIFOXYB1_FULL_49_13</name>
    <dbReference type="NCBI Taxonomy" id="1817728"/>
    <lineage>
        <taxon>Bacteria</taxon>
        <taxon>Candidatus Collieribacteriota</taxon>
    </lineage>
</organism>
<evidence type="ECO:0000256" key="1">
    <source>
        <dbReference type="SAM" id="Phobius"/>
    </source>
</evidence>
<comment type="caution">
    <text evidence="2">The sequence shown here is derived from an EMBL/GenBank/DDBJ whole genome shotgun (WGS) entry which is preliminary data.</text>
</comment>
<evidence type="ECO:0000313" key="3">
    <source>
        <dbReference type="Proteomes" id="UP000176682"/>
    </source>
</evidence>
<keyword evidence="1" id="KW-0472">Membrane</keyword>
<protein>
    <submittedName>
        <fullName evidence="2">Uncharacterized protein</fullName>
    </submittedName>
</protein>
<dbReference type="Proteomes" id="UP000176682">
    <property type="component" value="Unassembled WGS sequence"/>
</dbReference>
<accession>A0A1F5FIR6</accession>
<reference evidence="2 3" key="1">
    <citation type="journal article" date="2016" name="Nat. Commun.">
        <title>Thousands of microbial genomes shed light on interconnected biogeochemical processes in an aquifer system.</title>
        <authorList>
            <person name="Anantharaman K."/>
            <person name="Brown C.T."/>
            <person name="Hug L.A."/>
            <person name="Sharon I."/>
            <person name="Castelle C.J."/>
            <person name="Probst A.J."/>
            <person name="Thomas B.C."/>
            <person name="Singh A."/>
            <person name="Wilkins M.J."/>
            <person name="Karaoz U."/>
            <person name="Brodie E.L."/>
            <person name="Williams K.H."/>
            <person name="Hubbard S.S."/>
            <person name="Banfield J.F."/>
        </authorList>
    </citation>
    <scope>NUCLEOTIDE SEQUENCE [LARGE SCALE GENOMIC DNA]</scope>
</reference>
<dbReference type="AlphaFoldDB" id="A0A1F5FIR6"/>
<dbReference type="EMBL" id="MFAM01000019">
    <property type="protein sequence ID" value="OGD79503.1"/>
    <property type="molecule type" value="Genomic_DNA"/>
</dbReference>
<sequence length="215" mass="23476">MIRAMKKLTIFLVWGLMMLGLVKVARANEGIFRMLPQSGSGMNCFVTSIYIDGTYKMIGTCRGLTMAYSAEQTKYVLWKMEEGETKWTRVDEVTDGKITASSGKKFTSLAISAETPVYARTPEGPVVMEGDMEQIPFAGGSSAINIDSGLVRVSVTATPTRKAQPLLSTSTDTTQSGVSKVVSTIGRIVLFLFIALIVIVIVMAVVMRRKENKLE</sequence>
<evidence type="ECO:0000313" key="2">
    <source>
        <dbReference type="EMBL" id="OGD79503.1"/>
    </source>
</evidence>
<feature type="transmembrane region" description="Helical" evidence="1">
    <location>
        <begin position="188"/>
        <end position="207"/>
    </location>
</feature>
<proteinExistence type="predicted"/>
<keyword evidence="1" id="KW-1133">Transmembrane helix</keyword>
<gene>
    <name evidence="2" type="ORF">A2368_03790</name>
</gene>
<name>A0A1F5FIR6_9BACT</name>